<dbReference type="PANTHER" id="PTHR32026">
    <property type="entry name" value="METHYLTRANSFERASE-LIKE PROTEIN 24"/>
    <property type="match status" value="1"/>
</dbReference>
<dbReference type="InterPro" id="IPR026913">
    <property type="entry name" value="METTL24"/>
</dbReference>
<dbReference type="EMBL" id="HBGS01039729">
    <property type="protein sequence ID" value="CAD9448446.1"/>
    <property type="molecule type" value="Transcribed_RNA"/>
</dbReference>
<gene>
    <name evidence="3" type="ORF">DSPE1174_LOCUS20439</name>
</gene>
<dbReference type="AlphaFoldDB" id="A0A7S2GG86"/>
<protein>
    <recommendedName>
        <fullName evidence="2">Methyltransferase domain-containing protein</fullName>
    </recommendedName>
</protein>
<feature type="chain" id="PRO_5030857165" description="Methyltransferase domain-containing protein" evidence="1">
    <location>
        <begin position="23"/>
        <end position="317"/>
    </location>
</feature>
<dbReference type="Pfam" id="PF13383">
    <property type="entry name" value="Methyltransf_22"/>
    <property type="match status" value="1"/>
</dbReference>
<reference evidence="3" key="1">
    <citation type="submission" date="2021-01" db="EMBL/GenBank/DDBJ databases">
        <authorList>
            <person name="Corre E."/>
            <person name="Pelletier E."/>
            <person name="Niang G."/>
            <person name="Scheremetjew M."/>
            <person name="Finn R."/>
            <person name="Kale V."/>
            <person name="Holt S."/>
            <person name="Cochrane G."/>
            <person name="Meng A."/>
            <person name="Brown T."/>
            <person name="Cohen L."/>
        </authorList>
    </citation>
    <scope>NUCLEOTIDE SEQUENCE</scope>
    <source>
        <strain evidence="3">CCMP1381</strain>
    </source>
</reference>
<proteinExistence type="predicted"/>
<dbReference type="InterPro" id="IPR025714">
    <property type="entry name" value="Methyltranfer_dom"/>
</dbReference>
<name>A0A7S2GG86_9STRA</name>
<evidence type="ECO:0000256" key="1">
    <source>
        <dbReference type="SAM" id="SignalP"/>
    </source>
</evidence>
<evidence type="ECO:0000259" key="2">
    <source>
        <dbReference type="Pfam" id="PF13383"/>
    </source>
</evidence>
<keyword evidence="1" id="KW-0732">Signal</keyword>
<feature type="signal peptide" evidence="1">
    <location>
        <begin position="1"/>
        <end position="22"/>
    </location>
</feature>
<evidence type="ECO:0000313" key="3">
    <source>
        <dbReference type="EMBL" id="CAD9448446.1"/>
    </source>
</evidence>
<dbReference type="SUPFAM" id="SSF53335">
    <property type="entry name" value="S-adenosyl-L-methionine-dependent methyltransferases"/>
    <property type="match status" value="1"/>
</dbReference>
<sequence length="317" mass="35128">MMNKNPAQWKCLMLIFAVVVHADDFNWGVTEKFGGEALATSMTKNTEIPLNMATSTKEEEALRQIFSSNSLRRIKERHAWMSDAHSEGSHFKHKIRSSEIWALFQNTAVCPWTLDKNPPVDIRHDGGKWVCGLPELGVAKRTETAGCVVYSFGSHGDTAFEAEVRRQTDCEIHIFDPTSRPVSVGLGSMFHSLGVSGETNADHGLGPMMTLQDIAGRLNHKNIDILKMDVEGSEFETFASFFGGSGESLASPVKIGQILLEVHPKRTAGAAAVNDMWDYLEMAGFRQFSIEPVTKTSGAQVEVAFLHQDWTPDGWRK</sequence>
<feature type="domain" description="Methyltransferase" evidence="2">
    <location>
        <begin position="92"/>
        <end position="306"/>
    </location>
</feature>
<organism evidence="3">
    <name type="scientific">Octactis speculum</name>
    <dbReference type="NCBI Taxonomy" id="3111310"/>
    <lineage>
        <taxon>Eukaryota</taxon>
        <taxon>Sar</taxon>
        <taxon>Stramenopiles</taxon>
        <taxon>Ochrophyta</taxon>
        <taxon>Dictyochophyceae</taxon>
        <taxon>Dictyochales</taxon>
        <taxon>Dictyochaceae</taxon>
        <taxon>Octactis</taxon>
    </lineage>
</organism>
<accession>A0A7S2GG86</accession>
<dbReference type="InterPro" id="IPR029063">
    <property type="entry name" value="SAM-dependent_MTases_sf"/>
</dbReference>